<dbReference type="PROSITE" id="PS00768">
    <property type="entry name" value="TRANSTHYRETIN_1"/>
    <property type="match status" value="1"/>
</dbReference>
<dbReference type="InterPro" id="IPR023416">
    <property type="entry name" value="Transthyretin/HIU_hydrolase_d"/>
</dbReference>
<feature type="binding site" evidence="7">
    <location>
        <position position="10"/>
    </location>
    <ligand>
        <name>substrate</name>
    </ligand>
</feature>
<evidence type="ECO:0000259" key="9">
    <source>
        <dbReference type="SMART" id="SM00095"/>
    </source>
</evidence>
<dbReference type="GO" id="GO:0006144">
    <property type="term" value="P:purine nucleobase metabolic process"/>
    <property type="evidence" value="ECO:0007669"/>
    <property type="project" value="UniProtKB-KW"/>
</dbReference>
<comment type="function">
    <text evidence="2">Catalyzes the hydrolysis of 5-hydroxyisourate (HIU) to 2-oxo-4-hydroxy-4-carboxy-5-ureidoimidazoline (OHCU).</text>
</comment>
<gene>
    <name evidence="10" type="ORF">M408DRAFT_21091</name>
</gene>
<dbReference type="Pfam" id="PF00576">
    <property type="entry name" value="Transthyretin"/>
    <property type="match status" value="1"/>
</dbReference>
<dbReference type="SMART" id="SM00095">
    <property type="entry name" value="TR_THY"/>
    <property type="match status" value="1"/>
</dbReference>
<dbReference type="Proteomes" id="UP000054097">
    <property type="component" value="Unassembled WGS sequence"/>
</dbReference>
<keyword evidence="11" id="KW-1185">Reference proteome</keyword>
<dbReference type="SUPFAM" id="SSF49472">
    <property type="entry name" value="Transthyretin (synonym: prealbumin)"/>
    <property type="match status" value="1"/>
</dbReference>
<evidence type="ECO:0000256" key="5">
    <source>
        <dbReference type="ARBA" id="ARBA00022631"/>
    </source>
</evidence>
<dbReference type="InterPro" id="IPR023418">
    <property type="entry name" value="Thyroxine_BS"/>
</dbReference>
<dbReference type="OrthoDB" id="10265230at2759"/>
<dbReference type="CDD" id="cd05822">
    <property type="entry name" value="TLP_HIUase"/>
    <property type="match status" value="1"/>
</dbReference>
<comment type="similarity">
    <text evidence="3 8">Belongs to the transthyretin family. 5-hydroxyisourate hydrolase subfamily.</text>
</comment>
<comment type="subunit">
    <text evidence="4 8">Homotetramer.</text>
</comment>
<dbReference type="HOGENOM" id="CLU_115536_0_1_1"/>
<sequence>MATKAPVTCHVLDTQTGKPAANVQVTLSKMDNTGASFSSLAQGITDADGRCTNIMEPQALPVGTYKMTFATKPYFEASNRETFFPFVEIIFDLKYPEQHYHIPLLLSAFSYTTYRGS</sequence>
<evidence type="ECO:0000256" key="2">
    <source>
        <dbReference type="ARBA" id="ARBA00002704"/>
    </source>
</evidence>
<evidence type="ECO:0000256" key="4">
    <source>
        <dbReference type="ARBA" id="ARBA00011881"/>
    </source>
</evidence>
<feature type="domain" description="Transthyretin/hydroxyisourate hydrolase" evidence="9">
    <location>
        <begin position="2"/>
        <end position="116"/>
    </location>
</feature>
<feature type="binding site" evidence="7">
    <location>
        <position position="50"/>
    </location>
    <ligand>
        <name>substrate</name>
    </ligand>
</feature>
<proteinExistence type="inferred from homology"/>
<dbReference type="PRINTS" id="PR00189">
    <property type="entry name" value="TRNSTHYRETIN"/>
</dbReference>
<dbReference type="PANTHER" id="PTHR10395">
    <property type="entry name" value="URICASE AND TRANSTHYRETIN-RELATED"/>
    <property type="match status" value="1"/>
</dbReference>
<keyword evidence="5 8" id="KW-0659">Purine metabolism</keyword>
<evidence type="ECO:0000313" key="10">
    <source>
        <dbReference type="EMBL" id="KIM31891.1"/>
    </source>
</evidence>
<dbReference type="GO" id="GO:0033971">
    <property type="term" value="F:hydroxyisourate hydrolase activity"/>
    <property type="evidence" value="ECO:0007669"/>
    <property type="project" value="UniProtKB-EC"/>
</dbReference>
<feature type="binding site" evidence="7">
    <location>
        <position position="114"/>
    </location>
    <ligand>
        <name>substrate</name>
    </ligand>
</feature>
<evidence type="ECO:0000256" key="1">
    <source>
        <dbReference type="ARBA" id="ARBA00001043"/>
    </source>
</evidence>
<dbReference type="EC" id="3.5.2.17" evidence="8"/>
<dbReference type="Gene3D" id="2.60.40.180">
    <property type="entry name" value="Transthyretin/hydroxyisourate hydrolase domain"/>
    <property type="match status" value="1"/>
</dbReference>
<evidence type="ECO:0000256" key="8">
    <source>
        <dbReference type="RuleBase" id="RU361270"/>
    </source>
</evidence>
<evidence type="ECO:0000256" key="6">
    <source>
        <dbReference type="ARBA" id="ARBA00022801"/>
    </source>
</evidence>
<accession>A0A0C3BK69</accession>
<evidence type="ECO:0000256" key="7">
    <source>
        <dbReference type="PIRSR" id="PIRSR600895-51"/>
    </source>
</evidence>
<dbReference type="AlphaFoldDB" id="A0A0C3BK69"/>
<dbReference type="InterPro" id="IPR036817">
    <property type="entry name" value="Transthyretin/HIU_hydrolase_sf"/>
</dbReference>
<dbReference type="InterPro" id="IPR014306">
    <property type="entry name" value="Hydroxyisourate_hydrolase"/>
</dbReference>
<reference evidence="11" key="2">
    <citation type="submission" date="2015-01" db="EMBL/GenBank/DDBJ databases">
        <title>Evolutionary Origins and Diversification of the Mycorrhizal Mutualists.</title>
        <authorList>
            <consortium name="DOE Joint Genome Institute"/>
            <consortium name="Mycorrhizal Genomics Consortium"/>
            <person name="Kohler A."/>
            <person name="Kuo A."/>
            <person name="Nagy L.G."/>
            <person name="Floudas D."/>
            <person name="Copeland A."/>
            <person name="Barry K.W."/>
            <person name="Cichocki N."/>
            <person name="Veneault-Fourrey C."/>
            <person name="LaButti K."/>
            <person name="Lindquist E.A."/>
            <person name="Lipzen A."/>
            <person name="Lundell T."/>
            <person name="Morin E."/>
            <person name="Murat C."/>
            <person name="Riley R."/>
            <person name="Ohm R."/>
            <person name="Sun H."/>
            <person name="Tunlid A."/>
            <person name="Henrissat B."/>
            <person name="Grigoriev I.V."/>
            <person name="Hibbett D.S."/>
            <person name="Martin F."/>
        </authorList>
    </citation>
    <scope>NUCLEOTIDE SEQUENCE [LARGE SCALE GENOMIC DNA]</scope>
    <source>
        <strain evidence="11">MAFF 305830</strain>
    </source>
</reference>
<evidence type="ECO:0000256" key="3">
    <source>
        <dbReference type="ARBA" id="ARBA00009850"/>
    </source>
</evidence>
<dbReference type="STRING" id="933852.A0A0C3BK69"/>
<dbReference type="EMBL" id="KN824281">
    <property type="protein sequence ID" value="KIM31891.1"/>
    <property type="molecule type" value="Genomic_DNA"/>
</dbReference>
<dbReference type="InterPro" id="IPR000895">
    <property type="entry name" value="Transthyretin/HIU_hydrolase"/>
</dbReference>
<organism evidence="10 11">
    <name type="scientific">Serendipita vermifera MAFF 305830</name>
    <dbReference type="NCBI Taxonomy" id="933852"/>
    <lineage>
        <taxon>Eukaryota</taxon>
        <taxon>Fungi</taxon>
        <taxon>Dikarya</taxon>
        <taxon>Basidiomycota</taxon>
        <taxon>Agaricomycotina</taxon>
        <taxon>Agaricomycetes</taxon>
        <taxon>Sebacinales</taxon>
        <taxon>Serendipitaceae</taxon>
        <taxon>Serendipita</taxon>
    </lineage>
</organism>
<protein>
    <recommendedName>
        <fullName evidence="8">5-hydroxyisourate hydrolase</fullName>
        <shortName evidence="8">HIU hydrolase</shortName>
        <shortName evidence="8">HIUHase</shortName>
        <ecNumber evidence="8">3.5.2.17</ecNumber>
    </recommendedName>
</protein>
<comment type="catalytic activity">
    <reaction evidence="1 8">
        <text>5-hydroxyisourate + H2O = 5-hydroxy-2-oxo-4-ureido-2,5-dihydro-1H-imidazole-5-carboxylate + H(+)</text>
        <dbReference type="Rhea" id="RHEA:23736"/>
        <dbReference type="ChEBI" id="CHEBI:15377"/>
        <dbReference type="ChEBI" id="CHEBI:15378"/>
        <dbReference type="ChEBI" id="CHEBI:18072"/>
        <dbReference type="ChEBI" id="CHEBI:58639"/>
        <dbReference type="EC" id="3.5.2.17"/>
    </reaction>
</comment>
<evidence type="ECO:0000313" key="11">
    <source>
        <dbReference type="Proteomes" id="UP000054097"/>
    </source>
</evidence>
<name>A0A0C3BK69_SERVB</name>
<dbReference type="NCBIfam" id="TIGR02962">
    <property type="entry name" value="hdxy_isourate"/>
    <property type="match status" value="1"/>
</dbReference>
<keyword evidence="6 8" id="KW-0378">Hydrolase</keyword>
<reference evidence="10 11" key="1">
    <citation type="submission" date="2014-04" db="EMBL/GenBank/DDBJ databases">
        <authorList>
            <consortium name="DOE Joint Genome Institute"/>
            <person name="Kuo A."/>
            <person name="Zuccaro A."/>
            <person name="Kohler A."/>
            <person name="Nagy L.G."/>
            <person name="Floudas D."/>
            <person name="Copeland A."/>
            <person name="Barry K.W."/>
            <person name="Cichocki N."/>
            <person name="Veneault-Fourrey C."/>
            <person name="LaButti K."/>
            <person name="Lindquist E.A."/>
            <person name="Lipzen A."/>
            <person name="Lundell T."/>
            <person name="Morin E."/>
            <person name="Murat C."/>
            <person name="Sun H."/>
            <person name="Tunlid A."/>
            <person name="Henrissat B."/>
            <person name="Grigoriev I.V."/>
            <person name="Hibbett D.S."/>
            <person name="Martin F."/>
            <person name="Nordberg H.P."/>
            <person name="Cantor M.N."/>
            <person name="Hua S.X."/>
        </authorList>
    </citation>
    <scope>NUCLEOTIDE SEQUENCE [LARGE SCALE GENOMIC DNA]</scope>
    <source>
        <strain evidence="10 11">MAFF 305830</strain>
    </source>
</reference>
<dbReference type="PANTHER" id="PTHR10395:SF7">
    <property type="entry name" value="5-HYDROXYISOURATE HYDROLASE"/>
    <property type="match status" value="1"/>
</dbReference>